<dbReference type="PANTHER" id="PTHR43464:SF52">
    <property type="entry name" value="PUTATIVE-RELATED"/>
    <property type="match status" value="1"/>
</dbReference>
<protein>
    <recommendedName>
        <fullName evidence="1">Methyltransferase type 11 domain-containing protein</fullName>
    </recommendedName>
</protein>
<feature type="domain" description="Methyltransferase type 11" evidence="1">
    <location>
        <begin position="61"/>
        <end position="174"/>
    </location>
</feature>
<evidence type="ECO:0000313" key="3">
    <source>
        <dbReference type="Proteomes" id="UP000184330"/>
    </source>
</evidence>
<gene>
    <name evidence="2" type="ORF">PAC_12748</name>
</gene>
<dbReference type="Pfam" id="PF08241">
    <property type="entry name" value="Methyltransf_11"/>
    <property type="match status" value="1"/>
</dbReference>
<evidence type="ECO:0000259" key="1">
    <source>
        <dbReference type="Pfam" id="PF08241"/>
    </source>
</evidence>
<organism evidence="2 3">
    <name type="scientific">Phialocephala subalpina</name>
    <dbReference type="NCBI Taxonomy" id="576137"/>
    <lineage>
        <taxon>Eukaryota</taxon>
        <taxon>Fungi</taxon>
        <taxon>Dikarya</taxon>
        <taxon>Ascomycota</taxon>
        <taxon>Pezizomycotina</taxon>
        <taxon>Leotiomycetes</taxon>
        <taxon>Helotiales</taxon>
        <taxon>Mollisiaceae</taxon>
        <taxon>Phialocephala</taxon>
        <taxon>Phialocephala fortinii species complex</taxon>
    </lineage>
</organism>
<evidence type="ECO:0000313" key="2">
    <source>
        <dbReference type="EMBL" id="CZR62851.1"/>
    </source>
</evidence>
<dbReference type="SUPFAM" id="SSF53335">
    <property type="entry name" value="S-adenosyl-L-methionine-dependent methyltransferases"/>
    <property type="match status" value="1"/>
</dbReference>
<dbReference type="Gene3D" id="3.40.50.150">
    <property type="entry name" value="Vaccinia Virus protein VP39"/>
    <property type="match status" value="1"/>
</dbReference>
<dbReference type="InterPro" id="IPR013216">
    <property type="entry name" value="Methyltransf_11"/>
</dbReference>
<dbReference type="GO" id="GO:0010420">
    <property type="term" value="F:polyprenyldihydroxybenzoate methyltransferase activity"/>
    <property type="evidence" value="ECO:0007669"/>
    <property type="project" value="TreeGrafter"/>
</dbReference>
<dbReference type="STRING" id="576137.A0A1L7XCU6"/>
<proteinExistence type="predicted"/>
<dbReference type="CDD" id="cd02440">
    <property type="entry name" value="AdoMet_MTases"/>
    <property type="match status" value="1"/>
</dbReference>
<name>A0A1L7XCU6_9HELO</name>
<dbReference type="InterPro" id="IPR029063">
    <property type="entry name" value="SAM-dependent_MTases_sf"/>
</dbReference>
<sequence length="267" mass="28501">MSSSTPRPVQSVSNTELYNRWAKVYDTDGNILQAIDDALLPPLLDQAFQLLSSSSPISITELGCGTGRNTAKLLLPSLTTIVPIKSITALDLSEGMLSVAKQRCESLLASTASTATSAPPTLNFHVFDALSPSDLGVEGSADLVLSTLVLEHLPIDTFFKAASSFLKPNGVLVVTNMHADMGRISQAGFVDPESGEKVRGTSFVYEIQEVLDEGRKWGFEVLGSVGEREVGEKDIGEGKLLGPRGKKWVGVDVWFGLVMSLSGGRAF</sequence>
<accession>A0A1L7XCU6</accession>
<dbReference type="PANTHER" id="PTHR43464">
    <property type="entry name" value="METHYLTRANSFERASE"/>
    <property type="match status" value="1"/>
</dbReference>
<reference evidence="2 3" key="1">
    <citation type="submission" date="2016-03" db="EMBL/GenBank/DDBJ databases">
        <authorList>
            <person name="Ploux O."/>
        </authorList>
    </citation>
    <scope>NUCLEOTIDE SEQUENCE [LARGE SCALE GENOMIC DNA]</scope>
    <source>
        <strain evidence="2 3">UAMH 11012</strain>
    </source>
</reference>
<dbReference type="OrthoDB" id="66144at2759"/>
<dbReference type="AlphaFoldDB" id="A0A1L7XCU6"/>
<keyword evidence="3" id="KW-1185">Reference proteome</keyword>
<dbReference type="Proteomes" id="UP000184330">
    <property type="component" value="Unassembled WGS sequence"/>
</dbReference>
<dbReference type="EMBL" id="FJOG01000022">
    <property type="protein sequence ID" value="CZR62851.1"/>
    <property type="molecule type" value="Genomic_DNA"/>
</dbReference>